<feature type="active site" description="Proton donor" evidence="2">
    <location>
        <position position="55"/>
    </location>
</feature>
<dbReference type="EMBL" id="BJWL01000007">
    <property type="protein sequence ID" value="GFY90920.1"/>
    <property type="molecule type" value="Genomic_DNA"/>
</dbReference>
<evidence type="ECO:0000313" key="6">
    <source>
        <dbReference type="EMBL" id="GFY90920.1"/>
    </source>
</evidence>
<sequence>MGATTGFTLSCAGQTIPAVGLGTVSDPRVDAETTRVAVLEAIKAGYRHFDSAFVYGSEKPVGEAIAEALRLGLAKSRDEFFITTKLWCTFAEGDQVIPAIKMSLKNLQMDYVDMYLVHLPLRLTQQMTKSPVPREHIMPIDLKSVWAGMEECQNLGLTKGIGVSNFSCKRLEDLISFCKIPPAINQVELNPFWRQKELMEFCKAKGIHITAYSPLGAHGTKWGDNRILGCNVIEEIAKARGKTTAQVSLRWVYEQGASMVPKSFNKERMRQNIDIFDWSLTEEEINKINQLPQRKGSTLASTFGPHDLVLEIDADI</sequence>
<evidence type="ECO:0000256" key="1">
    <source>
        <dbReference type="ARBA" id="ARBA00023002"/>
    </source>
</evidence>
<dbReference type="SUPFAM" id="SSF51430">
    <property type="entry name" value="NAD(P)-linked oxidoreductase"/>
    <property type="match status" value="1"/>
</dbReference>
<dbReference type="Pfam" id="PF00248">
    <property type="entry name" value="Aldo_ket_red"/>
    <property type="match status" value="1"/>
</dbReference>
<gene>
    <name evidence="6" type="ORF">Acr_07g0011160</name>
</gene>
<accession>A0A7J0EWZ8</accession>
<dbReference type="GO" id="GO:0044550">
    <property type="term" value="P:secondary metabolite biosynthetic process"/>
    <property type="evidence" value="ECO:0007669"/>
    <property type="project" value="UniProtKB-ARBA"/>
</dbReference>
<dbReference type="Gene3D" id="3.20.20.100">
    <property type="entry name" value="NADP-dependent oxidoreductase domain"/>
    <property type="match status" value="1"/>
</dbReference>
<dbReference type="InterPro" id="IPR018170">
    <property type="entry name" value="Aldo/ket_reductase_CS"/>
</dbReference>
<feature type="binding site" evidence="3">
    <location>
        <position position="118"/>
    </location>
    <ligand>
        <name>substrate</name>
    </ligand>
</feature>
<evidence type="ECO:0000259" key="5">
    <source>
        <dbReference type="Pfam" id="PF00248"/>
    </source>
</evidence>
<dbReference type="PROSITE" id="PS00063">
    <property type="entry name" value="ALDOKETO_REDUCTASE_3"/>
    <property type="match status" value="1"/>
</dbReference>
<dbReference type="PANTHER" id="PTHR11732">
    <property type="entry name" value="ALDO/KETO REDUCTASE"/>
    <property type="match status" value="1"/>
</dbReference>
<dbReference type="InterPro" id="IPR020471">
    <property type="entry name" value="AKR"/>
</dbReference>
<proteinExistence type="predicted"/>
<comment type="caution">
    <text evidence="6">The sequence shown here is derived from an EMBL/GenBank/DDBJ whole genome shotgun (WGS) entry which is preliminary data.</text>
</comment>
<dbReference type="PROSITE" id="PS00062">
    <property type="entry name" value="ALDOKETO_REDUCTASE_2"/>
    <property type="match status" value="1"/>
</dbReference>
<dbReference type="PROSITE" id="PS00798">
    <property type="entry name" value="ALDOKETO_REDUCTASE_1"/>
    <property type="match status" value="1"/>
</dbReference>
<dbReference type="PRINTS" id="PR00069">
    <property type="entry name" value="ALDKETRDTASE"/>
</dbReference>
<dbReference type="InterPro" id="IPR044497">
    <property type="entry name" value="AKR4A/B"/>
</dbReference>
<organism evidence="6 7">
    <name type="scientific">Actinidia rufa</name>
    <dbReference type="NCBI Taxonomy" id="165716"/>
    <lineage>
        <taxon>Eukaryota</taxon>
        <taxon>Viridiplantae</taxon>
        <taxon>Streptophyta</taxon>
        <taxon>Embryophyta</taxon>
        <taxon>Tracheophyta</taxon>
        <taxon>Spermatophyta</taxon>
        <taxon>Magnoliopsida</taxon>
        <taxon>eudicotyledons</taxon>
        <taxon>Gunneridae</taxon>
        <taxon>Pentapetalae</taxon>
        <taxon>asterids</taxon>
        <taxon>Ericales</taxon>
        <taxon>Actinidiaceae</taxon>
        <taxon>Actinidia</taxon>
    </lineage>
</organism>
<protein>
    <submittedName>
        <fullName evidence="6">NAD(P)-linked oxidoreductase superfamily protein</fullName>
    </submittedName>
</protein>
<keyword evidence="7" id="KW-1185">Reference proteome</keyword>
<keyword evidence="1" id="KW-0560">Oxidoreductase</keyword>
<feature type="domain" description="NADP-dependent oxidoreductase" evidence="5">
    <location>
        <begin position="20"/>
        <end position="291"/>
    </location>
</feature>
<dbReference type="Proteomes" id="UP000585474">
    <property type="component" value="Unassembled WGS sequence"/>
</dbReference>
<reference evidence="6 7" key="1">
    <citation type="submission" date="2019-07" db="EMBL/GenBank/DDBJ databases">
        <title>De Novo Assembly of kiwifruit Actinidia rufa.</title>
        <authorList>
            <person name="Sugita-Konishi S."/>
            <person name="Sato K."/>
            <person name="Mori E."/>
            <person name="Abe Y."/>
            <person name="Kisaki G."/>
            <person name="Hamano K."/>
            <person name="Suezawa K."/>
            <person name="Otani M."/>
            <person name="Fukuda T."/>
            <person name="Manabe T."/>
            <person name="Gomi K."/>
            <person name="Tabuchi M."/>
            <person name="Akimitsu K."/>
            <person name="Kataoka I."/>
        </authorList>
    </citation>
    <scope>NUCLEOTIDE SEQUENCE [LARGE SCALE GENOMIC DNA]</scope>
    <source>
        <strain evidence="7">cv. Fuchu</strain>
    </source>
</reference>
<dbReference type="InterPro" id="IPR023210">
    <property type="entry name" value="NADP_OxRdtase_dom"/>
</dbReference>
<evidence type="ECO:0000313" key="7">
    <source>
        <dbReference type="Proteomes" id="UP000585474"/>
    </source>
</evidence>
<name>A0A7J0EWZ8_9ERIC</name>
<dbReference type="OrthoDB" id="416253at2759"/>
<evidence type="ECO:0000256" key="4">
    <source>
        <dbReference type="PIRSR" id="PIRSR000097-3"/>
    </source>
</evidence>
<feature type="site" description="Lowers pKa of active site Tyr" evidence="4">
    <location>
        <position position="85"/>
    </location>
</feature>
<dbReference type="AlphaFoldDB" id="A0A7J0EWZ8"/>
<evidence type="ECO:0000256" key="2">
    <source>
        <dbReference type="PIRSR" id="PIRSR000097-1"/>
    </source>
</evidence>
<evidence type="ECO:0000256" key="3">
    <source>
        <dbReference type="PIRSR" id="PIRSR000097-2"/>
    </source>
</evidence>
<dbReference type="PIRSF" id="PIRSF000097">
    <property type="entry name" value="AKR"/>
    <property type="match status" value="1"/>
</dbReference>
<dbReference type="InterPro" id="IPR036812">
    <property type="entry name" value="NAD(P)_OxRdtase_dom_sf"/>
</dbReference>
<dbReference type="CDD" id="cd19124">
    <property type="entry name" value="AKR_AKR4A_4B"/>
    <property type="match status" value="1"/>
</dbReference>
<dbReference type="FunFam" id="3.20.20.100:FF:000014">
    <property type="entry name" value="NAD(P)-linked oxidoreductase superfamily protein"/>
    <property type="match status" value="1"/>
</dbReference>
<dbReference type="GO" id="GO:0016616">
    <property type="term" value="F:oxidoreductase activity, acting on the CH-OH group of donors, NAD or NADP as acceptor"/>
    <property type="evidence" value="ECO:0007669"/>
    <property type="project" value="InterPro"/>
</dbReference>